<dbReference type="InterPro" id="IPR005702">
    <property type="entry name" value="Wzc-like_C"/>
</dbReference>
<accession>A0AAP5UYH1</accession>
<evidence type="ECO:0000259" key="19">
    <source>
        <dbReference type="Pfam" id="PF13614"/>
    </source>
</evidence>
<feature type="transmembrane region" description="Helical" evidence="17">
    <location>
        <begin position="65"/>
        <end position="84"/>
    </location>
</feature>
<organism evidence="21 22">
    <name type="scientific">Paraburkholderia fungorum</name>
    <dbReference type="NCBI Taxonomy" id="134537"/>
    <lineage>
        <taxon>Bacteria</taxon>
        <taxon>Pseudomonadati</taxon>
        <taxon>Pseudomonadota</taxon>
        <taxon>Betaproteobacteria</taxon>
        <taxon>Burkholderiales</taxon>
        <taxon>Burkholderiaceae</taxon>
        <taxon>Paraburkholderia</taxon>
    </lineage>
</organism>
<evidence type="ECO:0000256" key="10">
    <source>
        <dbReference type="ARBA" id="ARBA00022777"/>
    </source>
</evidence>
<keyword evidence="8 17" id="KW-0812">Transmembrane</keyword>
<feature type="domain" description="AAA" evidence="19">
    <location>
        <begin position="603"/>
        <end position="754"/>
    </location>
</feature>
<evidence type="ECO:0000256" key="4">
    <source>
        <dbReference type="ARBA" id="ARBA00011903"/>
    </source>
</evidence>
<dbReference type="Proteomes" id="UP001246473">
    <property type="component" value="Unassembled WGS sequence"/>
</dbReference>
<dbReference type="GO" id="GO:0005886">
    <property type="term" value="C:plasma membrane"/>
    <property type="evidence" value="ECO:0007669"/>
    <property type="project" value="UniProtKB-SubCell"/>
</dbReference>
<dbReference type="InterPro" id="IPR050445">
    <property type="entry name" value="Bact_polysacc_biosynth/exp"/>
</dbReference>
<evidence type="ECO:0000256" key="13">
    <source>
        <dbReference type="ARBA" id="ARBA00023136"/>
    </source>
</evidence>
<feature type="coiled-coil region" evidence="16">
    <location>
        <begin position="320"/>
        <end position="354"/>
    </location>
</feature>
<name>A0AAP5UYH1_9BURK</name>
<keyword evidence="7 21" id="KW-0808">Transferase</keyword>
<dbReference type="InterPro" id="IPR027417">
    <property type="entry name" value="P-loop_NTPase"/>
</dbReference>
<evidence type="ECO:0000256" key="1">
    <source>
        <dbReference type="ARBA" id="ARBA00004429"/>
    </source>
</evidence>
<evidence type="ECO:0000259" key="20">
    <source>
        <dbReference type="Pfam" id="PF13807"/>
    </source>
</evidence>
<evidence type="ECO:0000256" key="6">
    <source>
        <dbReference type="ARBA" id="ARBA00022519"/>
    </source>
</evidence>
<dbReference type="InterPro" id="IPR003856">
    <property type="entry name" value="LPS_length_determ_N"/>
</dbReference>
<keyword evidence="16" id="KW-0175">Coiled coil</keyword>
<dbReference type="Pfam" id="PF13807">
    <property type="entry name" value="GNVR"/>
    <property type="match status" value="1"/>
</dbReference>
<gene>
    <name evidence="21" type="ORF">ParKJ_38945</name>
</gene>
<keyword evidence="12 17" id="KW-1133">Transmembrane helix</keyword>
<evidence type="ECO:0000313" key="22">
    <source>
        <dbReference type="Proteomes" id="UP001246473"/>
    </source>
</evidence>
<evidence type="ECO:0000256" key="17">
    <source>
        <dbReference type="SAM" id="Phobius"/>
    </source>
</evidence>
<evidence type="ECO:0000256" key="16">
    <source>
        <dbReference type="SAM" id="Coils"/>
    </source>
</evidence>
<evidence type="ECO:0000256" key="15">
    <source>
        <dbReference type="ARBA" id="ARBA00051245"/>
    </source>
</evidence>
<comment type="subcellular location">
    <subcellularLocation>
        <location evidence="1">Cell inner membrane</location>
        <topology evidence="1">Multi-pass membrane protein</topology>
    </subcellularLocation>
</comment>
<comment type="caution">
    <text evidence="21">The sequence shown here is derived from an EMBL/GenBank/DDBJ whole genome shotgun (WGS) entry which is preliminary data.</text>
</comment>
<comment type="catalytic activity">
    <reaction evidence="15">
        <text>L-tyrosyl-[protein] + ATP = O-phospho-L-tyrosyl-[protein] + ADP + H(+)</text>
        <dbReference type="Rhea" id="RHEA:10596"/>
        <dbReference type="Rhea" id="RHEA-COMP:10136"/>
        <dbReference type="Rhea" id="RHEA-COMP:20101"/>
        <dbReference type="ChEBI" id="CHEBI:15378"/>
        <dbReference type="ChEBI" id="CHEBI:30616"/>
        <dbReference type="ChEBI" id="CHEBI:46858"/>
        <dbReference type="ChEBI" id="CHEBI:61978"/>
        <dbReference type="ChEBI" id="CHEBI:456216"/>
        <dbReference type="EC" id="2.7.10.2"/>
    </reaction>
</comment>
<reference evidence="21" key="1">
    <citation type="submission" date="2022-08" db="EMBL/GenBank/DDBJ databases">
        <authorList>
            <person name="Kim S.-J."/>
        </authorList>
    </citation>
    <scope>NUCLEOTIDE SEQUENCE</scope>
    <source>
        <strain evidence="21">KJ</strain>
    </source>
</reference>
<dbReference type="GO" id="GO:0005524">
    <property type="term" value="F:ATP binding"/>
    <property type="evidence" value="ECO:0007669"/>
    <property type="project" value="UniProtKB-KW"/>
</dbReference>
<evidence type="ECO:0000256" key="2">
    <source>
        <dbReference type="ARBA" id="ARBA00007316"/>
    </source>
</evidence>
<dbReference type="PANTHER" id="PTHR32309:SF13">
    <property type="entry name" value="FERRIC ENTEROBACTIN TRANSPORT PROTEIN FEPE"/>
    <property type="match status" value="1"/>
</dbReference>
<evidence type="ECO:0000256" key="11">
    <source>
        <dbReference type="ARBA" id="ARBA00022840"/>
    </source>
</evidence>
<keyword evidence="11" id="KW-0067">ATP-binding</keyword>
<keyword evidence="6" id="KW-0997">Cell inner membrane</keyword>
<keyword evidence="9" id="KW-0547">Nucleotide-binding</keyword>
<evidence type="ECO:0000256" key="7">
    <source>
        <dbReference type="ARBA" id="ARBA00022679"/>
    </source>
</evidence>
<evidence type="ECO:0000256" key="9">
    <source>
        <dbReference type="ARBA" id="ARBA00022741"/>
    </source>
</evidence>
<dbReference type="CDD" id="cd05387">
    <property type="entry name" value="BY-kinase"/>
    <property type="match status" value="1"/>
</dbReference>
<evidence type="ECO:0000256" key="12">
    <source>
        <dbReference type="ARBA" id="ARBA00022989"/>
    </source>
</evidence>
<evidence type="ECO:0000313" key="21">
    <source>
        <dbReference type="EMBL" id="MDT8843403.1"/>
    </source>
</evidence>
<comment type="similarity">
    <text evidence="3">Belongs to the etk/wzc family.</text>
</comment>
<protein>
    <recommendedName>
        <fullName evidence="4">non-specific protein-tyrosine kinase</fullName>
        <ecNumber evidence="4">2.7.10.2</ecNumber>
    </recommendedName>
</protein>
<dbReference type="Gene3D" id="3.40.50.300">
    <property type="entry name" value="P-loop containing nucleotide triphosphate hydrolases"/>
    <property type="match status" value="1"/>
</dbReference>
<dbReference type="GO" id="GO:0004715">
    <property type="term" value="F:non-membrane spanning protein tyrosine kinase activity"/>
    <property type="evidence" value="ECO:0007669"/>
    <property type="project" value="UniProtKB-EC"/>
</dbReference>
<dbReference type="Pfam" id="PF02706">
    <property type="entry name" value="Wzz"/>
    <property type="match status" value="1"/>
</dbReference>
<keyword evidence="14" id="KW-0829">Tyrosine-protein kinase</keyword>
<keyword evidence="10" id="KW-0418">Kinase</keyword>
<dbReference type="EC" id="2.7.10.2" evidence="4"/>
<evidence type="ECO:0000256" key="8">
    <source>
        <dbReference type="ARBA" id="ARBA00022692"/>
    </source>
</evidence>
<evidence type="ECO:0000256" key="3">
    <source>
        <dbReference type="ARBA" id="ARBA00008883"/>
    </source>
</evidence>
<feature type="transmembrane region" description="Helical" evidence="17">
    <location>
        <begin position="491"/>
        <end position="511"/>
    </location>
</feature>
<comment type="similarity">
    <text evidence="2">Belongs to the CpsD/CapB family.</text>
</comment>
<dbReference type="PANTHER" id="PTHR32309">
    <property type="entry name" value="TYROSINE-PROTEIN KINASE"/>
    <property type="match status" value="1"/>
</dbReference>
<dbReference type="Pfam" id="PF13614">
    <property type="entry name" value="AAA_31"/>
    <property type="match status" value="1"/>
</dbReference>
<proteinExistence type="inferred from homology"/>
<dbReference type="RefSeq" id="WP_146153375.1">
    <property type="nucleotide sequence ID" value="NZ_JANSLM010000024.1"/>
</dbReference>
<keyword evidence="13 17" id="KW-0472">Membrane</keyword>
<feature type="domain" description="Tyrosine-protein kinase G-rich" evidence="20">
    <location>
        <begin position="433"/>
        <end position="508"/>
    </location>
</feature>
<dbReference type="InterPro" id="IPR032807">
    <property type="entry name" value="GNVR"/>
</dbReference>
<evidence type="ECO:0000256" key="14">
    <source>
        <dbReference type="ARBA" id="ARBA00023137"/>
    </source>
</evidence>
<feature type="domain" description="Polysaccharide chain length determinant N-terminal" evidence="18">
    <location>
        <begin position="53"/>
        <end position="140"/>
    </location>
</feature>
<evidence type="ECO:0000259" key="18">
    <source>
        <dbReference type="Pfam" id="PF02706"/>
    </source>
</evidence>
<dbReference type="AlphaFoldDB" id="A0AAP5UYH1"/>
<dbReference type="SUPFAM" id="SSF52540">
    <property type="entry name" value="P-loop containing nucleoside triphosphate hydrolases"/>
    <property type="match status" value="1"/>
</dbReference>
<keyword evidence="5" id="KW-1003">Cell membrane</keyword>
<evidence type="ECO:0000256" key="5">
    <source>
        <dbReference type="ARBA" id="ARBA00022475"/>
    </source>
</evidence>
<sequence>MAESFSAVPDRPIRTLEAGVLTGSPSSFIAGNEMSSFYGQSAVGVFPAQNDGLTGLWRNIARHKLLFAAILGACCLAGGIYILLATPQYRADALLRVQIKPGASVSALSDVSGTTSADQSADDETDVLTSRTIVDEAIAQTGADINVQTDSHFPLIGRFLASRHAAATELQRPFLGLSGYAWGGEQLKPAIFEIPGAAFGDKFRVVTGEGGSWTLYDKDSHQLAQGHVGETVPFQVTTDEGSGPGKIKIDVLRARPGVEFTLSRVSTQTAYENITSQMKTTVSSQNSSVRDSSMLRLSYQTSSPLAAQSMVNAIVQAFIKRNIDDRAAQARMKLETLRARLPQLQADMHEAEDRFSDFRTQHQAIDMEQQGSALITSMTSLAERQRALRLEYDDKRQTFGPDSPVIRGLVQQLDQVNHDIAQNTEATKNMPATQREYVRLSSDAGIKKQLYIGVLANVNQLEVAAASTASGVSVMDWAIASEKPSWPRKTIILLGSILAGLFGGTLAVHLVSLNRKELRTPQEINTISDLPRLAVVARSRAQIRGDIDSRSRRAEPVKLLAMSSPGDPSVEALRALPSSVRTLLAGNGDGSTNKVVLFTGPTQGVGKSFVSSNFAYLLSQTAASVLLIDGDMRQGKLSHLWEEEDRPGLAEVLKGTAQLEDAIVRNEGSHLSILGAGNPYPANPAELLSSPAFRDMLTTLRERYDYVVIDSPPVLPVSDAVSIAAQGCDLVLLVSRADYTGSRQVEEALQRLANVGAKVGGHIFNGFLPSRYGERDDYALNGARRY</sequence>
<dbReference type="NCBIfam" id="TIGR01007">
    <property type="entry name" value="eps_fam"/>
    <property type="match status" value="1"/>
</dbReference>
<dbReference type="EMBL" id="JANSLM010000024">
    <property type="protein sequence ID" value="MDT8843403.1"/>
    <property type="molecule type" value="Genomic_DNA"/>
</dbReference>
<dbReference type="Pfam" id="PF23607">
    <property type="entry name" value="WZC_N"/>
    <property type="match status" value="1"/>
</dbReference>
<dbReference type="InterPro" id="IPR025669">
    <property type="entry name" value="AAA_dom"/>
</dbReference>